<keyword evidence="2" id="KW-1185">Reference proteome</keyword>
<comment type="caution">
    <text evidence="1">The sequence shown here is derived from an EMBL/GenBank/DDBJ whole genome shotgun (WGS) entry which is preliminary data.</text>
</comment>
<gene>
    <name evidence="1" type="ORF">G2W53_004102</name>
</gene>
<organism evidence="1 2">
    <name type="scientific">Senna tora</name>
    <dbReference type="NCBI Taxonomy" id="362788"/>
    <lineage>
        <taxon>Eukaryota</taxon>
        <taxon>Viridiplantae</taxon>
        <taxon>Streptophyta</taxon>
        <taxon>Embryophyta</taxon>
        <taxon>Tracheophyta</taxon>
        <taxon>Spermatophyta</taxon>
        <taxon>Magnoliopsida</taxon>
        <taxon>eudicotyledons</taxon>
        <taxon>Gunneridae</taxon>
        <taxon>Pentapetalae</taxon>
        <taxon>rosids</taxon>
        <taxon>fabids</taxon>
        <taxon>Fabales</taxon>
        <taxon>Fabaceae</taxon>
        <taxon>Caesalpinioideae</taxon>
        <taxon>Cassia clade</taxon>
        <taxon>Senna</taxon>
    </lineage>
</organism>
<dbReference type="Proteomes" id="UP000634136">
    <property type="component" value="Unassembled WGS sequence"/>
</dbReference>
<protein>
    <submittedName>
        <fullName evidence="1">Uncharacterized protein</fullName>
    </submittedName>
</protein>
<proteinExistence type="predicted"/>
<evidence type="ECO:0000313" key="1">
    <source>
        <dbReference type="EMBL" id="KAF7841804.1"/>
    </source>
</evidence>
<sequence>MSNSHINVLVVFDEMGLLVSAVLLQNHGLVLLQNHEPSWLMVLQQQNDHGSAGQQNDHGSAAAEVAELAEPWFCNRTKTMVLQQNQEVRGGVGAEGGSVDKDGVGIGGREVGFQVKGGVGARGGCVDRDGVGIGERGVGFEVKGGVDVGGGSIDKDVVGIGGRGVGFEVKGGVGVGGGCVDRDGVGIGVGIRTRTDSVEKHLG</sequence>
<reference evidence="1" key="1">
    <citation type="submission" date="2020-09" db="EMBL/GenBank/DDBJ databases">
        <title>Genome-Enabled Discovery of Anthraquinone Biosynthesis in Senna tora.</title>
        <authorList>
            <person name="Kang S.-H."/>
            <person name="Pandey R.P."/>
            <person name="Lee C.-M."/>
            <person name="Sim J.-S."/>
            <person name="Jeong J.-T."/>
            <person name="Choi B.-S."/>
            <person name="Jung M."/>
            <person name="Ginzburg D."/>
            <person name="Zhao K."/>
            <person name="Won S.Y."/>
            <person name="Oh T.-J."/>
            <person name="Yu Y."/>
            <person name="Kim N.-H."/>
            <person name="Lee O.R."/>
            <person name="Lee T.-H."/>
            <person name="Bashyal P."/>
            <person name="Kim T.-S."/>
            <person name="Lee W.-H."/>
            <person name="Kawkins C."/>
            <person name="Kim C.-K."/>
            <person name="Kim J.S."/>
            <person name="Ahn B.O."/>
            <person name="Rhee S.Y."/>
            <person name="Sohng J.K."/>
        </authorList>
    </citation>
    <scope>NUCLEOTIDE SEQUENCE</scope>
    <source>
        <tissue evidence="1">Leaf</tissue>
    </source>
</reference>
<dbReference type="EMBL" id="JAAIUW010000002">
    <property type="protein sequence ID" value="KAF7841804.1"/>
    <property type="molecule type" value="Genomic_DNA"/>
</dbReference>
<accession>A0A834XCL2</accession>
<dbReference type="AlphaFoldDB" id="A0A834XCL2"/>
<evidence type="ECO:0000313" key="2">
    <source>
        <dbReference type="Proteomes" id="UP000634136"/>
    </source>
</evidence>
<name>A0A834XCL2_9FABA</name>